<protein>
    <recommendedName>
        <fullName evidence="2">2TM domain-containing protein</fullName>
    </recommendedName>
</protein>
<keyword evidence="1" id="KW-1133">Transmembrane helix</keyword>
<evidence type="ECO:0000256" key="1">
    <source>
        <dbReference type="SAM" id="Phobius"/>
    </source>
</evidence>
<organism evidence="3 4">
    <name type="scientific">Flavobacterium arcticum</name>
    <dbReference type="NCBI Taxonomy" id="1784713"/>
    <lineage>
        <taxon>Bacteria</taxon>
        <taxon>Pseudomonadati</taxon>
        <taxon>Bacteroidota</taxon>
        <taxon>Flavobacteriia</taxon>
        <taxon>Flavobacteriales</taxon>
        <taxon>Flavobacteriaceae</taxon>
        <taxon>Flavobacterium</taxon>
    </lineage>
</organism>
<evidence type="ECO:0000313" key="4">
    <source>
        <dbReference type="Proteomes" id="UP000253951"/>
    </source>
</evidence>
<proteinExistence type="predicted"/>
<dbReference type="OrthoDB" id="1495672at2"/>
<dbReference type="EMBL" id="CP031188">
    <property type="protein sequence ID" value="AXG75309.1"/>
    <property type="molecule type" value="Genomic_DNA"/>
</dbReference>
<keyword evidence="4" id="KW-1185">Reference proteome</keyword>
<gene>
    <name evidence="3" type="ORF">DVK85_12425</name>
</gene>
<feature type="transmembrane region" description="Helical" evidence="1">
    <location>
        <begin position="50"/>
        <end position="72"/>
    </location>
</feature>
<dbReference type="AlphaFoldDB" id="A0A345HFE9"/>
<sequence length="128" mass="15089">MNRNWEERKLKELIGNKDVKEEAVNTVTVPLNNQIHYDRTKKRVRALRNFYRHLTAYVVVIIVLLVLLWVGVQTEQDLFIYIACGTALGWSIGLVIHIFKVFGTSLFMGKNWEERKLIELMEEENKKL</sequence>
<evidence type="ECO:0000313" key="3">
    <source>
        <dbReference type="EMBL" id="AXG75309.1"/>
    </source>
</evidence>
<name>A0A345HFE9_9FLAO</name>
<accession>A0A345HFE9</accession>
<reference evidence="3 4" key="1">
    <citation type="submission" date="2018-07" db="EMBL/GenBank/DDBJ databases">
        <title>Complete genome sequence of Flavobacterium arcticum type strain SM1502T.</title>
        <authorList>
            <person name="Li Y."/>
            <person name="Li D.-D."/>
        </authorList>
    </citation>
    <scope>NUCLEOTIDE SEQUENCE [LARGE SCALE GENOMIC DNA]</scope>
    <source>
        <strain evidence="3 4">SM1502</strain>
    </source>
</reference>
<feature type="domain" description="2TM" evidence="2">
    <location>
        <begin position="39"/>
        <end position="122"/>
    </location>
</feature>
<feature type="transmembrane region" description="Helical" evidence="1">
    <location>
        <begin position="78"/>
        <end position="99"/>
    </location>
</feature>
<dbReference type="Proteomes" id="UP000253951">
    <property type="component" value="Chromosome"/>
</dbReference>
<keyword evidence="1" id="KW-0472">Membrane</keyword>
<dbReference type="KEGG" id="fat:DVK85_12425"/>
<dbReference type="InterPro" id="IPR025698">
    <property type="entry name" value="2TM_dom"/>
</dbReference>
<keyword evidence="1" id="KW-0812">Transmembrane</keyword>
<evidence type="ECO:0000259" key="2">
    <source>
        <dbReference type="Pfam" id="PF13239"/>
    </source>
</evidence>
<dbReference type="Pfam" id="PF13239">
    <property type="entry name" value="2TM"/>
    <property type="match status" value="1"/>
</dbReference>